<keyword evidence="5 9" id="KW-1133">Transmembrane helix</keyword>
<dbReference type="AlphaFoldDB" id="A0A1I7RUE8"/>
<evidence type="ECO:0000313" key="14">
    <source>
        <dbReference type="WBParaSite" id="BXY_0435800.1"/>
    </source>
</evidence>
<dbReference type="Proteomes" id="UP000582659">
    <property type="component" value="Unassembled WGS sequence"/>
</dbReference>
<name>A0A1I7RUE8_BURXY</name>
<evidence type="ECO:0000313" key="12">
    <source>
        <dbReference type="Proteomes" id="UP000095284"/>
    </source>
</evidence>
<keyword evidence="4" id="KW-0653">Protein transport</keyword>
<evidence type="ECO:0000256" key="9">
    <source>
        <dbReference type="SAM" id="Phobius"/>
    </source>
</evidence>
<evidence type="ECO:0000256" key="4">
    <source>
        <dbReference type="ARBA" id="ARBA00022927"/>
    </source>
</evidence>
<protein>
    <submittedName>
        <fullName evidence="11">(pine wood nematode) hypothetical protein</fullName>
    </submittedName>
    <submittedName>
        <fullName evidence="14">t-SNARE coiled-coil homology domain-containing protein</fullName>
    </submittedName>
</protein>
<dbReference type="SMR" id="A0A1I7RUE8"/>
<dbReference type="EMBL" id="CAJFCV020000004">
    <property type="protein sequence ID" value="CAG9114076.1"/>
    <property type="molecule type" value="Genomic_DNA"/>
</dbReference>
<dbReference type="InterPro" id="IPR039899">
    <property type="entry name" value="BET1_SNARE"/>
</dbReference>
<evidence type="ECO:0000256" key="6">
    <source>
        <dbReference type="ARBA" id="ARBA00023034"/>
    </source>
</evidence>
<dbReference type="Proteomes" id="UP000095284">
    <property type="component" value="Unplaced"/>
</dbReference>
<evidence type="ECO:0000256" key="5">
    <source>
        <dbReference type="ARBA" id="ARBA00022989"/>
    </source>
</evidence>
<keyword evidence="7 9" id="KW-0472">Membrane</keyword>
<proteinExistence type="predicted"/>
<dbReference type="SMART" id="SM00397">
    <property type="entry name" value="t_SNARE"/>
    <property type="match status" value="1"/>
</dbReference>
<evidence type="ECO:0000256" key="8">
    <source>
        <dbReference type="ARBA" id="ARBA00046280"/>
    </source>
</evidence>
<dbReference type="GO" id="GO:0000139">
    <property type="term" value="C:Golgi membrane"/>
    <property type="evidence" value="ECO:0007669"/>
    <property type="project" value="UniProtKB-SubCell"/>
</dbReference>
<organism evidence="12 14">
    <name type="scientific">Bursaphelenchus xylophilus</name>
    <name type="common">Pinewood nematode worm</name>
    <name type="synonym">Aphelenchoides xylophilus</name>
    <dbReference type="NCBI Taxonomy" id="6326"/>
    <lineage>
        <taxon>Eukaryota</taxon>
        <taxon>Metazoa</taxon>
        <taxon>Ecdysozoa</taxon>
        <taxon>Nematoda</taxon>
        <taxon>Chromadorea</taxon>
        <taxon>Rhabditida</taxon>
        <taxon>Tylenchina</taxon>
        <taxon>Tylenchomorpha</taxon>
        <taxon>Aphelenchoidea</taxon>
        <taxon>Aphelenchoididae</taxon>
        <taxon>Bursaphelenchus</taxon>
    </lineage>
</organism>
<accession>A0A1I7RUE8</accession>
<dbReference type="eggNOG" id="KOG3385">
    <property type="taxonomic scope" value="Eukaryota"/>
</dbReference>
<keyword evidence="6" id="KW-0333">Golgi apparatus</keyword>
<evidence type="ECO:0000256" key="2">
    <source>
        <dbReference type="ARBA" id="ARBA00022448"/>
    </source>
</evidence>
<dbReference type="GO" id="GO:0015031">
    <property type="term" value="P:protein transport"/>
    <property type="evidence" value="ECO:0007669"/>
    <property type="project" value="UniProtKB-KW"/>
</dbReference>
<evidence type="ECO:0000256" key="7">
    <source>
        <dbReference type="ARBA" id="ARBA00023136"/>
    </source>
</evidence>
<feature type="transmembrane region" description="Helical" evidence="9">
    <location>
        <begin position="87"/>
        <end position="106"/>
    </location>
</feature>
<keyword evidence="2" id="KW-0813">Transport</keyword>
<dbReference type="WBParaSite" id="BXY_0435800.1">
    <property type="protein sequence ID" value="BXY_0435800.1"/>
    <property type="gene ID" value="BXY_0435800"/>
</dbReference>
<feature type="domain" description="T-SNARE coiled-coil homology" evidence="10">
    <location>
        <begin position="17"/>
        <end position="79"/>
    </location>
</feature>
<keyword evidence="13" id="KW-1185">Reference proteome</keyword>
<evidence type="ECO:0000256" key="3">
    <source>
        <dbReference type="ARBA" id="ARBA00022692"/>
    </source>
</evidence>
<dbReference type="SUPFAM" id="SSF58038">
    <property type="entry name" value="SNARE fusion complex"/>
    <property type="match status" value="1"/>
</dbReference>
<dbReference type="CDD" id="cd15853">
    <property type="entry name" value="SNARE_Bet1"/>
    <property type="match status" value="1"/>
</dbReference>
<dbReference type="Proteomes" id="UP000659654">
    <property type="component" value="Unassembled WGS sequence"/>
</dbReference>
<evidence type="ECO:0000259" key="10">
    <source>
        <dbReference type="PROSITE" id="PS50192"/>
    </source>
</evidence>
<keyword evidence="3 9" id="KW-0812">Transmembrane</keyword>
<dbReference type="EMBL" id="CAJFDI010000004">
    <property type="protein sequence ID" value="CAD5225070.1"/>
    <property type="molecule type" value="Genomic_DNA"/>
</dbReference>
<dbReference type="Gene3D" id="1.20.5.110">
    <property type="match status" value="1"/>
</dbReference>
<evidence type="ECO:0000256" key="1">
    <source>
        <dbReference type="ARBA" id="ARBA00004394"/>
    </source>
</evidence>
<dbReference type="PROSITE" id="PS50192">
    <property type="entry name" value="T_SNARE"/>
    <property type="match status" value="1"/>
</dbReference>
<reference evidence="11" key="2">
    <citation type="submission" date="2020-09" db="EMBL/GenBank/DDBJ databases">
        <authorList>
            <person name="Kikuchi T."/>
        </authorList>
    </citation>
    <scope>NUCLEOTIDE SEQUENCE</scope>
    <source>
        <strain evidence="11">Ka4C1</strain>
    </source>
</reference>
<gene>
    <name evidence="11" type="ORF">BXYJ_LOCUS8360</name>
</gene>
<dbReference type="PANTHER" id="PTHR12791">
    <property type="entry name" value="GOLGI SNARE BET1-RELATED"/>
    <property type="match status" value="1"/>
</dbReference>
<comment type="subcellular location">
    <subcellularLocation>
        <location evidence="8">Endomembrane system</location>
        <topology evidence="8">Single-pass type IV membrane protein</topology>
    </subcellularLocation>
    <subcellularLocation>
        <location evidence="1">Golgi apparatus membrane</location>
    </subcellularLocation>
</comment>
<evidence type="ECO:0000313" key="11">
    <source>
        <dbReference type="EMBL" id="CAD5225070.1"/>
    </source>
</evidence>
<evidence type="ECO:0000313" key="13">
    <source>
        <dbReference type="Proteomes" id="UP000659654"/>
    </source>
</evidence>
<reference evidence="14" key="1">
    <citation type="submission" date="2016-11" db="UniProtKB">
        <authorList>
            <consortium name="WormBaseParasite"/>
        </authorList>
    </citation>
    <scope>IDENTIFICATION</scope>
</reference>
<dbReference type="InterPro" id="IPR000727">
    <property type="entry name" value="T_SNARE_dom"/>
</dbReference>
<dbReference type="OrthoDB" id="261831at2759"/>
<sequence>MSYRPGKGSTGYDNHGQFLEQQNDQLTEDLHSKVQQLKRVTIAIGDDVREQNRLLSSMEGDFDLSNTLLGQTMKKLGLVSRAGGNRVLCYLVLFAFFVFLVVYYLARG</sequence>